<dbReference type="EMBL" id="AVOT02019908">
    <property type="protein sequence ID" value="MBW0507784.1"/>
    <property type="molecule type" value="Genomic_DNA"/>
</dbReference>
<feature type="compositionally biased region" description="Low complexity" evidence="1">
    <location>
        <begin position="41"/>
        <end position="50"/>
    </location>
</feature>
<dbReference type="AlphaFoldDB" id="A0A9Q3DQY1"/>
<feature type="region of interest" description="Disordered" evidence="1">
    <location>
        <begin position="41"/>
        <end position="75"/>
    </location>
</feature>
<name>A0A9Q3DQY1_9BASI</name>
<comment type="caution">
    <text evidence="2">The sequence shown here is derived from an EMBL/GenBank/DDBJ whole genome shotgun (WGS) entry which is preliminary data.</text>
</comment>
<sequence>MANPSSSISPIHPPAKIFTIQVLPSSSTDFQPVFSIVTPSIPHPSSSSSIPRPPVASQVRPSPIPHPRPSPLPMS</sequence>
<organism evidence="2 3">
    <name type="scientific">Austropuccinia psidii MF-1</name>
    <dbReference type="NCBI Taxonomy" id="1389203"/>
    <lineage>
        <taxon>Eukaryota</taxon>
        <taxon>Fungi</taxon>
        <taxon>Dikarya</taxon>
        <taxon>Basidiomycota</taxon>
        <taxon>Pucciniomycotina</taxon>
        <taxon>Pucciniomycetes</taxon>
        <taxon>Pucciniales</taxon>
        <taxon>Sphaerophragmiaceae</taxon>
        <taxon>Austropuccinia</taxon>
    </lineage>
</organism>
<evidence type="ECO:0000313" key="3">
    <source>
        <dbReference type="Proteomes" id="UP000765509"/>
    </source>
</evidence>
<accession>A0A9Q3DQY1</accession>
<proteinExistence type="predicted"/>
<reference evidence="2" key="1">
    <citation type="submission" date="2021-03" db="EMBL/GenBank/DDBJ databases">
        <title>Draft genome sequence of rust myrtle Austropuccinia psidii MF-1, a brazilian biotype.</title>
        <authorList>
            <person name="Quecine M.C."/>
            <person name="Pachon D.M.R."/>
            <person name="Bonatelli M.L."/>
            <person name="Correr F.H."/>
            <person name="Franceschini L.M."/>
            <person name="Leite T.F."/>
            <person name="Margarido G.R.A."/>
            <person name="Almeida C.A."/>
            <person name="Ferrarezi J.A."/>
            <person name="Labate C.A."/>
        </authorList>
    </citation>
    <scope>NUCLEOTIDE SEQUENCE</scope>
    <source>
        <strain evidence="2">MF-1</strain>
    </source>
</reference>
<evidence type="ECO:0000313" key="2">
    <source>
        <dbReference type="EMBL" id="MBW0507784.1"/>
    </source>
</evidence>
<dbReference type="Proteomes" id="UP000765509">
    <property type="component" value="Unassembled WGS sequence"/>
</dbReference>
<keyword evidence="3" id="KW-1185">Reference proteome</keyword>
<gene>
    <name evidence="2" type="ORF">O181_047499</name>
</gene>
<evidence type="ECO:0000256" key="1">
    <source>
        <dbReference type="SAM" id="MobiDB-lite"/>
    </source>
</evidence>
<feature type="compositionally biased region" description="Pro residues" evidence="1">
    <location>
        <begin position="62"/>
        <end position="75"/>
    </location>
</feature>
<protein>
    <submittedName>
        <fullName evidence="2">Uncharacterized protein</fullName>
    </submittedName>
</protein>